<organism evidence="1 2">
    <name type="scientific">Candidatus Uhrbacteria bacterium RIFCSPHIGHO2_12_FULL_60_25</name>
    <dbReference type="NCBI Taxonomy" id="1802399"/>
    <lineage>
        <taxon>Bacteria</taxon>
        <taxon>Candidatus Uhriibacteriota</taxon>
    </lineage>
</organism>
<evidence type="ECO:0000313" key="2">
    <source>
        <dbReference type="Proteomes" id="UP000176603"/>
    </source>
</evidence>
<accession>A0A1F7UJG0</accession>
<evidence type="ECO:0000313" key="1">
    <source>
        <dbReference type="EMBL" id="OGL78416.1"/>
    </source>
</evidence>
<name>A0A1F7UJG0_9BACT</name>
<dbReference type="AlphaFoldDB" id="A0A1F7UJG0"/>
<dbReference type="EMBL" id="MGEH01000032">
    <property type="protein sequence ID" value="OGL78416.1"/>
    <property type="molecule type" value="Genomic_DNA"/>
</dbReference>
<gene>
    <name evidence="1" type="ORF">A3E39_02870</name>
</gene>
<protein>
    <submittedName>
        <fullName evidence="1">Uncharacterized protein</fullName>
    </submittedName>
</protein>
<sequence length="224" mass="25081">MRTVYAYDYARAVAKVIDVSTGLHLCGALVQERETELDRDVPLDLRHEMFFRVLADALGSESAERLAASMDARKTSSVASAIIEAACGKTREPAPDASHWESCPYHREWLEQVFAIYLDCLTGRTFEEIAARNHDPAEALMEKLMREISAKGEQAFARWGKTMLHPKNLILLLRAVDGLPEARQYDVVKDIFLAIMNSGRIQEPDEFAILVRRATAPSGGKDMN</sequence>
<comment type="caution">
    <text evidence="1">The sequence shown here is derived from an EMBL/GenBank/DDBJ whole genome shotgun (WGS) entry which is preliminary data.</text>
</comment>
<reference evidence="1 2" key="1">
    <citation type="journal article" date="2016" name="Nat. Commun.">
        <title>Thousands of microbial genomes shed light on interconnected biogeochemical processes in an aquifer system.</title>
        <authorList>
            <person name="Anantharaman K."/>
            <person name="Brown C.T."/>
            <person name="Hug L.A."/>
            <person name="Sharon I."/>
            <person name="Castelle C.J."/>
            <person name="Probst A.J."/>
            <person name="Thomas B.C."/>
            <person name="Singh A."/>
            <person name="Wilkins M.J."/>
            <person name="Karaoz U."/>
            <person name="Brodie E.L."/>
            <person name="Williams K.H."/>
            <person name="Hubbard S.S."/>
            <person name="Banfield J.F."/>
        </authorList>
    </citation>
    <scope>NUCLEOTIDE SEQUENCE [LARGE SCALE GENOMIC DNA]</scope>
</reference>
<dbReference type="Proteomes" id="UP000176603">
    <property type="component" value="Unassembled WGS sequence"/>
</dbReference>
<proteinExistence type="predicted"/>
<dbReference type="STRING" id="1802399.A3E39_02870"/>